<proteinExistence type="predicted"/>
<sequence length="142" mass="14835">MLMQPIDAETDWTSYVVLSLLRKWAVLPRSGEARLPGLVETAGNLGTSSLAAIAVGSVFELTEACLGRPLGMERCYACSLAEDEKTVVGMLGIGSDRGLPIARDMPIGLLNALSVAAVSARRLLGEHGILAPVSAQCSSGPR</sequence>
<comment type="caution">
    <text evidence="1">The sequence shown here is derived from an EMBL/GenBank/DDBJ whole genome shotgun (WGS) entry which is preliminary data.</text>
</comment>
<evidence type="ECO:0000313" key="2">
    <source>
        <dbReference type="Proteomes" id="UP001259572"/>
    </source>
</evidence>
<dbReference type="EMBL" id="JAVUPU010000006">
    <property type="protein sequence ID" value="MDT9599917.1"/>
    <property type="molecule type" value="Genomic_DNA"/>
</dbReference>
<keyword evidence="2" id="KW-1185">Reference proteome</keyword>
<dbReference type="RefSeq" id="WP_315727013.1">
    <property type="nucleotide sequence ID" value="NZ_JAVUPU010000006.1"/>
</dbReference>
<reference evidence="1 2" key="1">
    <citation type="submission" date="2023-05" db="EMBL/GenBank/DDBJ databases">
        <authorList>
            <person name="Guo Y."/>
        </authorList>
    </citation>
    <scope>NUCLEOTIDE SEQUENCE [LARGE SCALE GENOMIC DNA]</scope>
    <source>
        <strain evidence="1 2">GR2756</strain>
    </source>
</reference>
<evidence type="ECO:0000313" key="1">
    <source>
        <dbReference type="EMBL" id="MDT9599917.1"/>
    </source>
</evidence>
<protein>
    <submittedName>
        <fullName evidence="1">Uncharacterized protein</fullName>
    </submittedName>
</protein>
<organism evidence="1 2">
    <name type="scientific">Sphingosinicella rhizophila</name>
    <dbReference type="NCBI Taxonomy" id="3050082"/>
    <lineage>
        <taxon>Bacteria</taxon>
        <taxon>Pseudomonadati</taxon>
        <taxon>Pseudomonadota</taxon>
        <taxon>Alphaproteobacteria</taxon>
        <taxon>Sphingomonadales</taxon>
        <taxon>Sphingosinicellaceae</taxon>
        <taxon>Sphingosinicella</taxon>
    </lineage>
</organism>
<name>A0ABU3Q945_9SPHN</name>
<dbReference type="Proteomes" id="UP001259572">
    <property type="component" value="Unassembled WGS sequence"/>
</dbReference>
<gene>
    <name evidence="1" type="ORF">RQX22_13225</name>
</gene>
<accession>A0ABU3Q945</accession>